<proteinExistence type="predicted"/>
<accession>A0AAX2F626</accession>
<protein>
    <submittedName>
        <fullName evidence="1">Uncharacterized protein</fullName>
    </submittedName>
</protein>
<sequence>MDTSSFYPPPLPCLPYKSLFTIAMLLI</sequence>
<feature type="non-terminal residue" evidence="1">
    <location>
        <position position="27"/>
    </location>
</feature>
<dbReference type="Proteomes" id="UP000184105">
    <property type="component" value="Unassembled WGS sequence"/>
</dbReference>
<gene>
    <name evidence="1" type="ORF">SAMN05444364_1321</name>
</gene>
<reference evidence="1 2" key="1">
    <citation type="submission" date="2016-11" db="EMBL/GenBank/DDBJ databases">
        <authorList>
            <person name="Varghese N."/>
            <person name="Submissions S."/>
        </authorList>
    </citation>
    <scope>NUCLEOTIDE SEQUENCE [LARGE SCALE GENOMIC DNA]</scope>
    <source>
        <strain evidence="1 2">DSM 22613</strain>
    </source>
</reference>
<dbReference type="EMBL" id="FQWA01000032">
    <property type="protein sequence ID" value="SHG06585.1"/>
    <property type="molecule type" value="Genomic_DNA"/>
</dbReference>
<keyword evidence="2" id="KW-1185">Reference proteome</keyword>
<organism evidence="1 2">
    <name type="scientific">Prevotella scopos JCM 17725</name>
    <dbReference type="NCBI Taxonomy" id="1236518"/>
    <lineage>
        <taxon>Bacteria</taxon>
        <taxon>Pseudomonadati</taxon>
        <taxon>Bacteroidota</taxon>
        <taxon>Bacteroidia</taxon>
        <taxon>Bacteroidales</taxon>
        <taxon>Prevotellaceae</taxon>
        <taxon>Prevotella</taxon>
    </lineage>
</organism>
<evidence type="ECO:0000313" key="2">
    <source>
        <dbReference type="Proteomes" id="UP000184105"/>
    </source>
</evidence>
<name>A0AAX2F626_9BACT</name>
<comment type="caution">
    <text evidence="1">The sequence shown here is derived from an EMBL/GenBank/DDBJ whole genome shotgun (WGS) entry which is preliminary data.</text>
</comment>
<dbReference type="AlphaFoldDB" id="A0AAX2F626"/>
<evidence type="ECO:0000313" key="1">
    <source>
        <dbReference type="EMBL" id="SHG06585.1"/>
    </source>
</evidence>